<name>A0ABD3BHT5_9LAMI</name>
<comment type="caution">
    <text evidence="1">The sequence shown here is derived from an EMBL/GenBank/DDBJ whole genome shotgun (WGS) entry which is preliminary data.</text>
</comment>
<protein>
    <submittedName>
        <fullName evidence="1">Uncharacterized protein</fullName>
    </submittedName>
</protein>
<sequence length="44" mass="4890">MKDTFLGRGNECLLIPNSLIGLNSKGVFQENHSAKYKLCHKNGL</sequence>
<organism evidence="1 2">
    <name type="scientific">Castilleja foliolosa</name>
    <dbReference type="NCBI Taxonomy" id="1961234"/>
    <lineage>
        <taxon>Eukaryota</taxon>
        <taxon>Viridiplantae</taxon>
        <taxon>Streptophyta</taxon>
        <taxon>Embryophyta</taxon>
        <taxon>Tracheophyta</taxon>
        <taxon>Spermatophyta</taxon>
        <taxon>Magnoliopsida</taxon>
        <taxon>eudicotyledons</taxon>
        <taxon>Gunneridae</taxon>
        <taxon>Pentapetalae</taxon>
        <taxon>asterids</taxon>
        <taxon>lamiids</taxon>
        <taxon>Lamiales</taxon>
        <taxon>Orobanchaceae</taxon>
        <taxon>Pedicularideae</taxon>
        <taxon>Castillejinae</taxon>
        <taxon>Castilleja</taxon>
    </lineage>
</organism>
<keyword evidence="2" id="KW-1185">Reference proteome</keyword>
<reference evidence="2" key="1">
    <citation type="journal article" date="2024" name="IScience">
        <title>Strigolactones Initiate the Formation of Haustorium-like Structures in Castilleja.</title>
        <authorList>
            <person name="Buerger M."/>
            <person name="Peterson D."/>
            <person name="Chory J."/>
        </authorList>
    </citation>
    <scope>NUCLEOTIDE SEQUENCE [LARGE SCALE GENOMIC DNA]</scope>
</reference>
<dbReference type="EMBL" id="JAVIJP010000087">
    <property type="protein sequence ID" value="KAL3616986.1"/>
    <property type="molecule type" value="Genomic_DNA"/>
</dbReference>
<proteinExistence type="predicted"/>
<dbReference type="AlphaFoldDB" id="A0ABD3BHT5"/>
<gene>
    <name evidence="1" type="ORF">CASFOL_039380</name>
</gene>
<accession>A0ABD3BHT5</accession>
<evidence type="ECO:0000313" key="1">
    <source>
        <dbReference type="EMBL" id="KAL3616986.1"/>
    </source>
</evidence>
<dbReference type="Proteomes" id="UP001632038">
    <property type="component" value="Unassembled WGS sequence"/>
</dbReference>
<evidence type="ECO:0000313" key="2">
    <source>
        <dbReference type="Proteomes" id="UP001632038"/>
    </source>
</evidence>